<gene>
    <name evidence="2" type="ORF">MELLADRAFT_64279</name>
</gene>
<dbReference type="RefSeq" id="XP_007411471.1">
    <property type="nucleotide sequence ID" value="XM_007411409.1"/>
</dbReference>
<dbReference type="EMBL" id="GL883114">
    <property type="protein sequence ID" value="EGG05106.1"/>
    <property type="molecule type" value="Genomic_DNA"/>
</dbReference>
<dbReference type="KEGG" id="mlr:MELLADRAFT_64279"/>
<dbReference type="VEuPathDB" id="FungiDB:MELLADRAFT_64279"/>
<feature type="compositionally biased region" description="Polar residues" evidence="1">
    <location>
        <begin position="99"/>
        <end position="117"/>
    </location>
</feature>
<feature type="region of interest" description="Disordered" evidence="1">
    <location>
        <begin position="96"/>
        <end position="117"/>
    </location>
</feature>
<sequence length="264" mass="28783">MTSPLLMTMFAEVQDIYARLKTIARPDGPETMEFYVEALLSLSTEVIHPTINDVKPQSPGGAHIDPLLLSDIAPPTVVGSQSEDSKDDEVMVLEKSDTQDAGQGSQTNPSSIVSHSKPTISLSDHASKMDNSSFAIETQAEAISDTLLQVNTNNLQKRKFTSTIPDLKDKKNSKQKTSNSPPKLPCCSQHSTSNSISQDLIKDERASLSPPSKLKLQICFANQIKYGTRTPDELDFKENLICGGSLGPVVNDETHRNLIEDKSS</sequence>
<evidence type="ECO:0000313" key="3">
    <source>
        <dbReference type="Proteomes" id="UP000001072"/>
    </source>
</evidence>
<feature type="region of interest" description="Disordered" evidence="1">
    <location>
        <begin position="161"/>
        <end position="192"/>
    </location>
</feature>
<proteinExistence type="predicted"/>
<name>F4RQV2_MELLP</name>
<dbReference type="InParanoid" id="F4RQV2"/>
<dbReference type="OrthoDB" id="10382218at2759"/>
<dbReference type="HOGENOM" id="CLU_1090200_0_0_1"/>
<dbReference type="GeneID" id="18930241"/>
<dbReference type="Proteomes" id="UP000001072">
    <property type="component" value="Unassembled WGS sequence"/>
</dbReference>
<evidence type="ECO:0000256" key="1">
    <source>
        <dbReference type="SAM" id="MobiDB-lite"/>
    </source>
</evidence>
<evidence type="ECO:0000313" key="2">
    <source>
        <dbReference type="EMBL" id="EGG05106.1"/>
    </source>
</evidence>
<keyword evidence="3" id="KW-1185">Reference proteome</keyword>
<reference evidence="3" key="1">
    <citation type="journal article" date="2011" name="Proc. Natl. Acad. Sci. U.S.A.">
        <title>Obligate biotrophy features unraveled by the genomic analysis of rust fungi.</title>
        <authorList>
            <person name="Duplessis S."/>
            <person name="Cuomo C.A."/>
            <person name="Lin Y.-C."/>
            <person name="Aerts A."/>
            <person name="Tisserant E."/>
            <person name="Veneault-Fourrey C."/>
            <person name="Joly D.L."/>
            <person name="Hacquard S."/>
            <person name="Amselem J."/>
            <person name="Cantarel B.L."/>
            <person name="Chiu R."/>
            <person name="Coutinho P.M."/>
            <person name="Feau N."/>
            <person name="Field M."/>
            <person name="Frey P."/>
            <person name="Gelhaye E."/>
            <person name="Goldberg J."/>
            <person name="Grabherr M.G."/>
            <person name="Kodira C.D."/>
            <person name="Kohler A."/>
            <person name="Kuees U."/>
            <person name="Lindquist E.A."/>
            <person name="Lucas S.M."/>
            <person name="Mago R."/>
            <person name="Mauceli E."/>
            <person name="Morin E."/>
            <person name="Murat C."/>
            <person name="Pangilinan J.L."/>
            <person name="Park R."/>
            <person name="Pearson M."/>
            <person name="Quesneville H."/>
            <person name="Rouhier N."/>
            <person name="Sakthikumar S."/>
            <person name="Salamov A.A."/>
            <person name="Schmutz J."/>
            <person name="Selles B."/>
            <person name="Shapiro H."/>
            <person name="Tanguay P."/>
            <person name="Tuskan G.A."/>
            <person name="Henrissat B."/>
            <person name="Van de Peer Y."/>
            <person name="Rouze P."/>
            <person name="Ellis J.G."/>
            <person name="Dodds P.N."/>
            <person name="Schein J.E."/>
            <person name="Zhong S."/>
            <person name="Hamelin R.C."/>
            <person name="Grigoriev I.V."/>
            <person name="Szabo L.J."/>
            <person name="Martin F."/>
        </authorList>
    </citation>
    <scope>NUCLEOTIDE SEQUENCE [LARGE SCALE GENOMIC DNA]</scope>
    <source>
        <strain evidence="3">98AG31 / pathotype 3-4-7</strain>
    </source>
</reference>
<protein>
    <submittedName>
        <fullName evidence="2">Uncharacterized protein</fullName>
    </submittedName>
</protein>
<accession>F4RQV2</accession>
<organism evidence="3">
    <name type="scientific">Melampsora larici-populina (strain 98AG31 / pathotype 3-4-7)</name>
    <name type="common">Poplar leaf rust fungus</name>
    <dbReference type="NCBI Taxonomy" id="747676"/>
    <lineage>
        <taxon>Eukaryota</taxon>
        <taxon>Fungi</taxon>
        <taxon>Dikarya</taxon>
        <taxon>Basidiomycota</taxon>
        <taxon>Pucciniomycotina</taxon>
        <taxon>Pucciniomycetes</taxon>
        <taxon>Pucciniales</taxon>
        <taxon>Melampsoraceae</taxon>
        <taxon>Melampsora</taxon>
    </lineage>
</organism>
<dbReference type="AlphaFoldDB" id="F4RQV2"/>